<comment type="caution">
    <text evidence="1">The sequence shown here is derived from an EMBL/GenBank/DDBJ whole genome shotgun (WGS) entry which is preliminary data.</text>
</comment>
<dbReference type="Proteomes" id="UP000789525">
    <property type="component" value="Unassembled WGS sequence"/>
</dbReference>
<feature type="non-terminal residue" evidence="1">
    <location>
        <position position="1"/>
    </location>
</feature>
<organism evidence="1 2">
    <name type="scientific">Acaulospora colombiana</name>
    <dbReference type="NCBI Taxonomy" id="27376"/>
    <lineage>
        <taxon>Eukaryota</taxon>
        <taxon>Fungi</taxon>
        <taxon>Fungi incertae sedis</taxon>
        <taxon>Mucoromycota</taxon>
        <taxon>Glomeromycotina</taxon>
        <taxon>Glomeromycetes</taxon>
        <taxon>Diversisporales</taxon>
        <taxon>Acaulosporaceae</taxon>
        <taxon>Acaulospora</taxon>
    </lineage>
</organism>
<accession>A0ACA9P918</accession>
<name>A0ACA9P918_9GLOM</name>
<reference evidence="1" key="1">
    <citation type="submission" date="2021-06" db="EMBL/GenBank/DDBJ databases">
        <authorList>
            <person name="Kallberg Y."/>
            <person name="Tangrot J."/>
            <person name="Rosling A."/>
        </authorList>
    </citation>
    <scope>NUCLEOTIDE SEQUENCE</scope>
    <source>
        <strain evidence="1">CL356</strain>
    </source>
</reference>
<evidence type="ECO:0000313" key="1">
    <source>
        <dbReference type="EMBL" id="CAG8690839.1"/>
    </source>
</evidence>
<evidence type="ECO:0000313" key="2">
    <source>
        <dbReference type="Proteomes" id="UP000789525"/>
    </source>
</evidence>
<gene>
    <name evidence="1" type="ORF">ACOLOM_LOCUS9824</name>
</gene>
<proteinExistence type="predicted"/>
<dbReference type="EMBL" id="CAJVPT010029437">
    <property type="protein sequence ID" value="CAG8690839.1"/>
    <property type="molecule type" value="Genomic_DNA"/>
</dbReference>
<keyword evidence="2" id="KW-1185">Reference proteome</keyword>
<sequence>RRRTKAIADKLGLDFDFFPAVSKYDEKTLDEFEGNYQNNHKACFISHYRVFQSIAENDYSSTLILEDDVDMEMDIIPIITGIHDILPTDWETLFIGHCGLDSRGEILGESHGIGLFKSNHPLCTHAYAVSSAGVHKFLKEFTVADSPIDVKFYFEIKKGNINSYSLNPAPIVQARSPSDLTPGEEPDEDLRNSTLRFLGLRK</sequence>
<protein>
    <submittedName>
        <fullName evidence="1">2493_t:CDS:1</fullName>
    </submittedName>
</protein>